<protein>
    <submittedName>
        <fullName evidence="1">Uncharacterized protein</fullName>
    </submittedName>
</protein>
<name>A0A8J3PED7_9ACTN</name>
<gene>
    <name evidence="1" type="ORF">Cme02nite_19260</name>
</gene>
<reference evidence="1" key="1">
    <citation type="submission" date="2021-01" db="EMBL/GenBank/DDBJ databases">
        <title>Whole genome shotgun sequence of Catellatospora methionotrophica NBRC 14553.</title>
        <authorList>
            <person name="Komaki H."/>
            <person name="Tamura T."/>
        </authorList>
    </citation>
    <scope>NUCLEOTIDE SEQUENCE</scope>
    <source>
        <strain evidence="1">NBRC 14553</strain>
    </source>
</reference>
<organism evidence="1 2">
    <name type="scientific">Catellatospora methionotrophica</name>
    <dbReference type="NCBI Taxonomy" id="121620"/>
    <lineage>
        <taxon>Bacteria</taxon>
        <taxon>Bacillati</taxon>
        <taxon>Actinomycetota</taxon>
        <taxon>Actinomycetes</taxon>
        <taxon>Micromonosporales</taxon>
        <taxon>Micromonosporaceae</taxon>
        <taxon>Catellatospora</taxon>
    </lineage>
</organism>
<dbReference type="EMBL" id="BONJ01000007">
    <property type="protein sequence ID" value="GIG13594.1"/>
    <property type="molecule type" value="Genomic_DNA"/>
</dbReference>
<accession>A0A8J3PED7</accession>
<evidence type="ECO:0000313" key="2">
    <source>
        <dbReference type="Proteomes" id="UP000660339"/>
    </source>
</evidence>
<evidence type="ECO:0000313" key="1">
    <source>
        <dbReference type="EMBL" id="GIG13594.1"/>
    </source>
</evidence>
<dbReference type="AlphaFoldDB" id="A0A8J3PED7"/>
<sequence length="126" mass="13353">MNQAGSAEGDAGEVYVQNLAGHAVQLALSDVHIDRVDQVDVASYRHAGHSPFTTASDTNGHGVLVHVLTSGSSDKAAEVRGSGRSIKQHERFYSYCNVRGPVKPSSVLIVSWARNTPAGNRLNDGV</sequence>
<keyword evidence="2" id="KW-1185">Reference proteome</keyword>
<proteinExistence type="predicted"/>
<comment type="caution">
    <text evidence="1">The sequence shown here is derived from an EMBL/GenBank/DDBJ whole genome shotgun (WGS) entry which is preliminary data.</text>
</comment>
<dbReference type="Proteomes" id="UP000660339">
    <property type="component" value="Unassembled WGS sequence"/>
</dbReference>